<gene>
    <name evidence="2" type="ORF">ASPFODRAFT_64583</name>
</gene>
<name>A0A1M3T4W8_ASPLC</name>
<evidence type="ECO:0000313" key="2">
    <source>
        <dbReference type="EMBL" id="OJZ81790.1"/>
    </source>
</evidence>
<evidence type="ECO:0000313" key="3">
    <source>
        <dbReference type="Proteomes" id="UP000184063"/>
    </source>
</evidence>
<sequence length="136" mass="14959">MLGVKDASGSTGKKRAEDGSQAKGRDETRGISSSSSSNNYGLPERSIPQQLIPKVDLHARAEKVRCDKEKGKKNNTTPNDTQKGVFKLTIAVPSMVEKSVGRKGRTQVKRKIEEEDTTTTITRQDKIMENLEADGR</sequence>
<accession>A0A1M3T4W8</accession>
<protein>
    <submittedName>
        <fullName evidence="2">Uncharacterized protein</fullName>
    </submittedName>
</protein>
<dbReference type="Proteomes" id="UP000184063">
    <property type="component" value="Unassembled WGS sequence"/>
</dbReference>
<dbReference type="VEuPathDB" id="FungiDB:ASPFODRAFT_64583"/>
<proteinExistence type="predicted"/>
<feature type="region of interest" description="Disordered" evidence="1">
    <location>
        <begin position="1"/>
        <end position="54"/>
    </location>
</feature>
<dbReference type="EMBL" id="KV878249">
    <property type="protein sequence ID" value="OJZ81790.1"/>
    <property type="molecule type" value="Genomic_DNA"/>
</dbReference>
<feature type="compositionally biased region" description="Basic and acidic residues" evidence="1">
    <location>
        <begin position="14"/>
        <end position="29"/>
    </location>
</feature>
<evidence type="ECO:0000256" key="1">
    <source>
        <dbReference type="SAM" id="MobiDB-lite"/>
    </source>
</evidence>
<reference evidence="3" key="1">
    <citation type="journal article" date="2017" name="Genome Biol.">
        <title>Comparative genomics reveals high biological diversity and specific adaptations in the industrially and medically important fungal genus Aspergillus.</title>
        <authorList>
            <person name="de Vries R.P."/>
            <person name="Riley R."/>
            <person name="Wiebenga A."/>
            <person name="Aguilar-Osorio G."/>
            <person name="Amillis S."/>
            <person name="Uchima C.A."/>
            <person name="Anderluh G."/>
            <person name="Asadollahi M."/>
            <person name="Askin M."/>
            <person name="Barry K."/>
            <person name="Battaglia E."/>
            <person name="Bayram O."/>
            <person name="Benocci T."/>
            <person name="Braus-Stromeyer S.A."/>
            <person name="Caldana C."/>
            <person name="Canovas D."/>
            <person name="Cerqueira G.C."/>
            <person name="Chen F."/>
            <person name="Chen W."/>
            <person name="Choi C."/>
            <person name="Clum A."/>
            <person name="Dos Santos R.A."/>
            <person name="Damasio A.R."/>
            <person name="Diallinas G."/>
            <person name="Emri T."/>
            <person name="Fekete E."/>
            <person name="Flipphi M."/>
            <person name="Freyberg S."/>
            <person name="Gallo A."/>
            <person name="Gournas C."/>
            <person name="Habgood R."/>
            <person name="Hainaut M."/>
            <person name="Harispe M.L."/>
            <person name="Henrissat B."/>
            <person name="Hilden K.S."/>
            <person name="Hope R."/>
            <person name="Hossain A."/>
            <person name="Karabika E."/>
            <person name="Karaffa L."/>
            <person name="Karanyi Z."/>
            <person name="Krasevec N."/>
            <person name="Kuo A."/>
            <person name="Kusch H."/>
            <person name="LaButti K."/>
            <person name="Lagendijk E.L."/>
            <person name="Lapidus A."/>
            <person name="Levasseur A."/>
            <person name="Lindquist E."/>
            <person name="Lipzen A."/>
            <person name="Logrieco A.F."/>
            <person name="MacCabe A."/>
            <person name="Maekelae M.R."/>
            <person name="Malavazi I."/>
            <person name="Melin P."/>
            <person name="Meyer V."/>
            <person name="Mielnichuk N."/>
            <person name="Miskei M."/>
            <person name="Molnar A.P."/>
            <person name="Mule G."/>
            <person name="Ngan C.Y."/>
            <person name="Orejas M."/>
            <person name="Orosz E."/>
            <person name="Ouedraogo J.P."/>
            <person name="Overkamp K.M."/>
            <person name="Park H.-S."/>
            <person name="Perrone G."/>
            <person name="Piumi F."/>
            <person name="Punt P.J."/>
            <person name="Ram A.F."/>
            <person name="Ramon A."/>
            <person name="Rauscher S."/>
            <person name="Record E."/>
            <person name="Riano-Pachon D.M."/>
            <person name="Robert V."/>
            <person name="Roehrig J."/>
            <person name="Ruller R."/>
            <person name="Salamov A."/>
            <person name="Salih N.S."/>
            <person name="Samson R.A."/>
            <person name="Sandor E."/>
            <person name="Sanguinetti M."/>
            <person name="Schuetze T."/>
            <person name="Sepcic K."/>
            <person name="Shelest E."/>
            <person name="Sherlock G."/>
            <person name="Sophianopoulou V."/>
            <person name="Squina F.M."/>
            <person name="Sun H."/>
            <person name="Susca A."/>
            <person name="Todd R.B."/>
            <person name="Tsang A."/>
            <person name="Unkles S.E."/>
            <person name="van de Wiele N."/>
            <person name="van Rossen-Uffink D."/>
            <person name="Oliveira J.V."/>
            <person name="Vesth T.C."/>
            <person name="Visser J."/>
            <person name="Yu J.-H."/>
            <person name="Zhou M."/>
            <person name="Andersen M.R."/>
            <person name="Archer D.B."/>
            <person name="Baker S.E."/>
            <person name="Benoit I."/>
            <person name="Brakhage A.A."/>
            <person name="Braus G.H."/>
            <person name="Fischer R."/>
            <person name="Frisvad J.C."/>
            <person name="Goldman G.H."/>
            <person name="Houbraken J."/>
            <person name="Oakley B."/>
            <person name="Pocsi I."/>
            <person name="Scazzocchio C."/>
            <person name="Seiboth B."/>
            <person name="vanKuyk P.A."/>
            <person name="Wortman J."/>
            <person name="Dyer P.S."/>
            <person name="Grigoriev I.V."/>
        </authorList>
    </citation>
    <scope>NUCLEOTIDE SEQUENCE [LARGE SCALE GENOMIC DNA]</scope>
    <source>
        <strain evidence="3">CBS 106.47</strain>
    </source>
</reference>
<feature type="region of interest" description="Disordered" evidence="1">
    <location>
        <begin position="64"/>
        <end position="83"/>
    </location>
</feature>
<organism evidence="2 3">
    <name type="scientific">Aspergillus luchuensis (strain CBS 106.47)</name>
    <dbReference type="NCBI Taxonomy" id="1137211"/>
    <lineage>
        <taxon>Eukaryota</taxon>
        <taxon>Fungi</taxon>
        <taxon>Dikarya</taxon>
        <taxon>Ascomycota</taxon>
        <taxon>Pezizomycotina</taxon>
        <taxon>Eurotiomycetes</taxon>
        <taxon>Eurotiomycetidae</taxon>
        <taxon>Eurotiales</taxon>
        <taxon>Aspergillaceae</taxon>
        <taxon>Aspergillus</taxon>
        <taxon>Aspergillus subgen. Circumdati</taxon>
    </lineage>
</organism>
<dbReference type="AlphaFoldDB" id="A0A1M3T4W8"/>